<dbReference type="Pfam" id="PF05919">
    <property type="entry name" value="Mitovir_RNA_pol"/>
    <property type="match status" value="1"/>
</dbReference>
<protein>
    <submittedName>
        <fullName evidence="5">RNA-dependent RNA polymerase</fullName>
    </submittedName>
</protein>
<reference evidence="5" key="1">
    <citation type="journal article" date="2023" name="Front. Cell. Infect. Microbiol.">
        <title>Virome Analysis of an Ectomycorrhizal Fungus Suillus luteus Revealing Potential Evolutionary Implications.</title>
        <authorList>
            <person name="Liu H."/>
            <person name="Zhang Y."/>
            <person name="Liu Y."/>
            <person name="Xiao J."/>
            <person name="Huang Z."/>
            <person name="Li Y."/>
            <person name="Li H."/>
            <person name="Li P."/>
        </authorList>
    </citation>
    <scope>NUCLEOTIDE SEQUENCE</scope>
    <source>
        <strain evidence="5">SlMV4</strain>
    </source>
</reference>
<dbReference type="InterPro" id="IPR000477">
    <property type="entry name" value="RT_dom"/>
</dbReference>
<evidence type="ECO:0000256" key="2">
    <source>
        <dbReference type="ARBA" id="ARBA00022679"/>
    </source>
</evidence>
<dbReference type="SUPFAM" id="SSF56672">
    <property type="entry name" value="DNA/RNA polymerases"/>
    <property type="match status" value="1"/>
</dbReference>
<dbReference type="InterPro" id="IPR008686">
    <property type="entry name" value="RNA_pol_mitovir"/>
</dbReference>
<accession>A0AA50AEY3</accession>
<evidence type="ECO:0000256" key="3">
    <source>
        <dbReference type="ARBA" id="ARBA00022695"/>
    </source>
</evidence>
<dbReference type="InterPro" id="IPR043502">
    <property type="entry name" value="DNA/RNA_pol_sf"/>
</dbReference>
<evidence type="ECO:0000259" key="4">
    <source>
        <dbReference type="PROSITE" id="PS50878"/>
    </source>
</evidence>
<keyword evidence="2" id="KW-0808">Transferase</keyword>
<sequence length="754" mass="87751">MKLVPYIGIIPTVEITVGIAVIVLSKQQDPKSTLIMRIKLTITIIERLVKLLFNKDYSKEIKRYILLFAKIRKESGLKYCISYFKVCKLHITRYMCDKPLFANDKGVSLDSNGFPKRLLFLKDMVDNDPRIALTILGYQRSIIPNKKEESKVVPDYSSITDPYKGKEWTIPKFFIKDFVTKNNLSLNQPTYSDNSHYVSMKGSPNGKASYSSFWSIITLDYNLLQCIYNIVGDYGSNIDQLYKTSFEKYNLFKIKSYNWCNGKLSIVKDPELKRRVIAMVDYTSQFTLKPIHEDLLSLLKSRFPCDRTFTQDPFHDWKDDGNYFYSLDLSSATDRFPIKLQSKFLMYIYKENYTLANSWENLLINRNFQVGQDSTKYLRYSVGQPMGAYSSWAAFTITHHLVVHYAAYLCGYNDFKDYILLGDDIVIKNNKVANKYITLMTRLGVDISQSKTHVSKDTYEFAKRWIRNGQEITGIPLKGLLNNWTKPQVVYLEIFSYIMKVSTSRLSVIDICCKLYSNLPYSKRIKSFRSMYKLLYDFHHAIRYTFNLITYDELRAYLSYKTKESTFNCPPESLIPSFMKATLSEGMVGEAVSSNKVLEAFKSLENKFNDLEDINVLKDWPLIHGYYNHLRNLKGHIKDYNDESVTLLDSAMALRINHFDKIVNMHRNKSEQVTVLSKLWRKSISLLNQEVDEWTLMFKPHLNEERVLPVAPWESTLDTNIQFTINKFQQLISGEIPIKQQDPWAALMAQHGCA</sequence>
<dbReference type="PANTHER" id="PTHR34456">
    <property type="entry name" value="MITOVIRUS RNA-DEPENDENT RNA POLYMERASE"/>
    <property type="match status" value="1"/>
</dbReference>
<name>A0AA50AEY3_9VIRU</name>
<proteinExistence type="predicted"/>
<evidence type="ECO:0000256" key="1">
    <source>
        <dbReference type="ARBA" id="ARBA00022484"/>
    </source>
</evidence>
<dbReference type="PROSITE" id="PS50878">
    <property type="entry name" value="RT_POL"/>
    <property type="match status" value="1"/>
</dbReference>
<keyword evidence="1 5" id="KW-0696">RNA-directed RNA polymerase</keyword>
<dbReference type="EMBL" id="OQ862548">
    <property type="protein sequence ID" value="WLK77421.1"/>
    <property type="molecule type" value="Genomic_RNA"/>
</dbReference>
<dbReference type="PANTHER" id="PTHR34456:SF13">
    <property type="entry name" value="REVERSE TRANSCRIPTASE DOMAIN-CONTAINING PROTEIN"/>
    <property type="match status" value="1"/>
</dbReference>
<keyword evidence="3" id="KW-0548">Nucleotidyltransferase</keyword>
<evidence type="ECO:0000313" key="5">
    <source>
        <dbReference type="EMBL" id="WLK77421.1"/>
    </source>
</evidence>
<feature type="domain" description="Reverse transcriptase" evidence="4">
    <location>
        <begin position="248"/>
        <end position="477"/>
    </location>
</feature>
<dbReference type="GO" id="GO:0003968">
    <property type="term" value="F:RNA-directed RNA polymerase activity"/>
    <property type="evidence" value="ECO:0007669"/>
    <property type="project" value="UniProtKB-KW"/>
</dbReference>
<organism evidence="5">
    <name type="scientific">Suillus luteus mitovirus 4</name>
    <dbReference type="NCBI Taxonomy" id="3067813"/>
    <lineage>
        <taxon>Viruses</taxon>
        <taxon>Riboviria</taxon>
        <taxon>Orthornavirae</taxon>
        <taxon>Lenarviricota</taxon>
        <taxon>Howeltoviricetes</taxon>
        <taxon>Cryppavirales</taxon>
        <taxon>Mitoviridae</taxon>
        <taxon>Mitovirus</taxon>
    </lineage>
</organism>